<dbReference type="GO" id="GO:0006097">
    <property type="term" value="P:glyoxylate cycle"/>
    <property type="evidence" value="ECO:0007669"/>
    <property type="project" value="InterPro"/>
</dbReference>
<dbReference type="InterPro" id="IPR046363">
    <property type="entry name" value="MS_N_TIM-barrel_dom"/>
</dbReference>
<dbReference type="InterPro" id="IPR011076">
    <property type="entry name" value="Malate_synth_sf"/>
</dbReference>
<dbReference type="PANTHER" id="PTHR42739">
    <property type="entry name" value="MALATE SYNTHASE G"/>
    <property type="match status" value="1"/>
</dbReference>
<feature type="region of interest" description="Disordered" evidence="1">
    <location>
        <begin position="1"/>
        <end position="21"/>
    </location>
</feature>
<name>A0A812VA85_SYMPI</name>
<dbReference type="GO" id="GO:0005829">
    <property type="term" value="C:cytosol"/>
    <property type="evidence" value="ECO:0007669"/>
    <property type="project" value="TreeGrafter"/>
</dbReference>
<dbReference type="OrthoDB" id="424498at2759"/>
<dbReference type="EMBL" id="CAJNIZ010041114">
    <property type="protein sequence ID" value="CAE7611229.1"/>
    <property type="molecule type" value="Genomic_DNA"/>
</dbReference>
<dbReference type="InterPro" id="IPR006253">
    <property type="entry name" value="Malate_synthG"/>
</dbReference>
<keyword evidence="3" id="KW-1185">Reference proteome</keyword>
<comment type="caution">
    <text evidence="2">The sequence shown here is derived from an EMBL/GenBank/DDBJ whole genome shotgun (WGS) entry which is preliminary data.</text>
</comment>
<dbReference type="SUPFAM" id="SSF51645">
    <property type="entry name" value="Malate synthase G"/>
    <property type="match status" value="1"/>
</dbReference>
<feature type="non-terminal residue" evidence="2">
    <location>
        <position position="101"/>
    </location>
</feature>
<protein>
    <submittedName>
        <fullName evidence="2">GlcB protein</fullName>
    </submittedName>
</protein>
<proteinExistence type="predicted"/>
<dbReference type="AlphaFoldDB" id="A0A812VA85"/>
<dbReference type="Gene3D" id="3.20.20.360">
    <property type="entry name" value="Malate synthase, domain 3"/>
    <property type="match status" value="1"/>
</dbReference>
<sequence>NLGPPDADVVRPKAASSPSVPDQGRIFLKHNGLHMILEIDRTHPIGKAALSGIKDITTESALTAILDMEDSVSAVDADDKCKIYCNILGIFRGSLEAPFVK</sequence>
<reference evidence="2" key="1">
    <citation type="submission" date="2021-02" db="EMBL/GenBank/DDBJ databases">
        <authorList>
            <person name="Dougan E. K."/>
            <person name="Rhodes N."/>
            <person name="Thang M."/>
            <person name="Chan C."/>
        </authorList>
    </citation>
    <scope>NUCLEOTIDE SEQUENCE</scope>
</reference>
<feature type="non-terminal residue" evidence="2">
    <location>
        <position position="1"/>
    </location>
</feature>
<accession>A0A812VA85</accession>
<evidence type="ECO:0000313" key="2">
    <source>
        <dbReference type="EMBL" id="CAE7611229.1"/>
    </source>
</evidence>
<dbReference type="GO" id="GO:0009436">
    <property type="term" value="P:glyoxylate catabolic process"/>
    <property type="evidence" value="ECO:0007669"/>
    <property type="project" value="TreeGrafter"/>
</dbReference>
<evidence type="ECO:0000256" key="1">
    <source>
        <dbReference type="SAM" id="MobiDB-lite"/>
    </source>
</evidence>
<organism evidence="2 3">
    <name type="scientific">Symbiodinium pilosum</name>
    <name type="common">Dinoflagellate</name>
    <dbReference type="NCBI Taxonomy" id="2952"/>
    <lineage>
        <taxon>Eukaryota</taxon>
        <taxon>Sar</taxon>
        <taxon>Alveolata</taxon>
        <taxon>Dinophyceae</taxon>
        <taxon>Suessiales</taxon>
        <taxon>Symbiodiniaceae</taxon>
        <taxon>Symbiodinium</taxon>
    </lineage>
</organism>
<evidence type="ECO:0000313" key="3">
    <source>
        <dbReference type="Proteomes" id="UP000649617"/>
    </source>
</evidence>
<gene>
    <name evidence="2" type="primary">glcB</name>
    <name evidence="2" type="ORF">SPIL2461_LOCUS16114</name>
</gene>
<dbReference type="GO" id="GO:0000287">
    <property type="term" value="F:magnesium ion binding"/>
    <property type="evidence" value="ECO:0007669"/>
    <property type="project" value="TreeGrafter"/>
</dbReference>
<dbReference type="PANTHER" id="PTHR42739:SF1">
    <property type="entry name" value="MALATE SYNTHASE G"/>
    <property type="match status" value="1"/>
</dbReference>
<dbReference type="Proteomes" id="UP000649617">
    <property type="component" value="Unassembled WGS sequence"/>
</dbReference>
<dbReference type="GO" id="GO:0004474">
    <property type="term" value="F:malate synthase activity"/>
    <property type="evidence" value="ECO:0007669"/>
    <property type="project" value="InterPro"/>
</dbReference>